<dbReference type="GO" id="GO:0006006">
    <property type="term" value="P:glucose metabolic process"/>
    <property type="evidence" value="ECO:0007669"/>
    <property type="project" value="UniProtKB-KW"/>
</dbReference>
<dbReference type="FunFam" id="3.40.120.10:FF:000005">
    <property type="entry name" value="Phosphoglucomutase 5"/>
    <property type="match status" value="1"/>
</dbReference>
<dbReference type="RefSeq" id="WP_076836331.1">
    <property type="nucleotide sequence ID" value="NZ_CP019434.1"/>
</dbReference>
<keyword evidence="9" id="KW-0413">Isomerase</keyword>
<organism evidence="16 17">
    <name type="scientific">Acidihalobacter ferrooxydans</name>
    <dbReference type="NCBI Taxonomy" id="1765967"/>
    <lineage>
        <taxon>Bacteria</taxon>
        <taxon>Pseudomonadati</taxon>
        <taxon>Pseudomonadota</taxon>
        <taxon>Gammaproteobacteria</taxon>
        <taxon>Chromatiales</taxon>
        <taxon>Ectothiorhodospiraceae</taxon>
        <taxon>Acidihalobacter</taxon>
    </lineage>
</organism>
<comment type="catalytic activity">
    <reaction evidence="1">
        <text>alpha-D-glucose 1-phosphate = alpha-D-glucose 6-phosphate</text>
        <dbReference type="Rhea" id="RHEA:23536"/>
        <dbReference type="ChEBI" id="CHEBI:58225"/>
        <dbReference type="ChEBI" id="CHEBI:58601"/>
        <dbReference type="EC" id="5.4.2.2"/>
    </reaction>
</comment>
<dbReference type="Pfam" id="PF24947">
    <property type="entry name" value="PGM1_C_vert_fung"/>
    <property type="match status" value="1"/>
</dbReference>
<dbReference type="NCBIfam" id="NF005737">
    <property type="entry name" value="PRK07564.1-1"/>
    <property type="match status" value="1"/>
</dbReference>
<dbReference type="InterPro" id="IPR005846">
    <property type="entry name" value="A-D-PHexomutase_a/b/a-III"/>
</dbReference>
<evidence type="ECO:0000256" key="12">
    <source>
        <dbReference type="SAM" id="MobiDB-lite"/>
    </source>
</evidence>
<dbReference type="KEGG" id="afy:BW247_05855"/>
<keyword evidence="5" id="KW-0313">Glucose metabolism</keyword>
<dbReference type="GO" id="GO:0004614">
    <property type="term" value="F:phosphoglucomutase activity"/>
    <property type="evidence" value="ECO:0007669"/>
    <property type="project" value="UniProtKB-EC"/>
</dbReference>
<name>A0A1P8UFT3_9GAMM</name>
<dbReference type="EC" id="5.4.2.2" evidence="4"/>
<evidence type="ECO:0000256" key="2">
    <source>
        <dbReference type="ARBA" id="ARBA00001946"/>
    </source>
</evidence>
<dbReference type="SUPFAM" id="SSF53738">
    <property type="entry name" value="Phosphoglucomutase, first 3 domains"/>
    <property type="match status" value="2"/>
</dbReference>
<evidence type="ECO:0000256" key="7">
    <source>
        <dbReference type="ARBA" id="ARBA00022723"/>
    </source>
</evidence>
<dbReference type="PROSITE" id="PS00710">
    <property type="entry name" value="PGM_PMM"/>
    <property type="match status" value="1"/>
</dbReference>
<feature type="domain" description="Alpha-D-phosphohexomutase alpha/beta/alpha" evidence="15">
    <location>
        <begin position="295"/>
        <end position="407"/>
    </location>
</feature>
<evidence type="ECO:0000313" key="17">
    <source>
        <dbReference type="Proteomes" id="UP000243807"/>
    </source>
</evidence>
<evidence type="ECO:0000256" key="9">
    <source>
        <dbReference type="ARBA" id="ARBA00023235"/>
    </source>
</evidence>
<keyword evidence="17" id="KW-1185">Reference proteome</keyword>
<dbReference type="InterPro" id="IPR036900">
    <property type="entry name" value="A-D-PHexomutase_C_sf"/>
</dbReference>
<accession>A0A1P8UFT3</accession>
<evidence type="ECO:0000256" key="3">
    <source>
        <dbReference type="ARBA" id="ARBA00010231"/>
    </source>
</evidence>
<dbReference type="InterPro" id="IPR016055">
    <property type="entry name" value="A-D-PHexomutase_a/b/a-I/II/III"/>
</dbReference>
<dbReference type="FunFam" id="3.40.120.10:FF:000006">
    <property type="entry name" value="Phosphoglucomutase PgmA"/>
    <property type="match status" value="1"/>
</dbReference>
<dbReference type="GO" id="GO:0000287">
    <property type="term" value="F:magnesium ion binding"/>
    <property type="evidence" value="ECO:0007669"/>
    <property type="project" value="InterPro"/>
</dbReference>
<proteinExistence type="inferred from homology"/>
<feature type="domain" description="Alpha-D-phosphohexomutase alpha/beta/alpha" evidence="14">
    <location>
        <begin position="184"/>
        <end position="286"/>
    </location>
</feature>
<dbReference type="Pfam" id="PF02880">
    <property type="entry name" value="PGM_PMM_III"/>
    <property type="match status" value="1"/>
</dbReference>
<dbReference type="FunFam" id="3.30.310.50:FF:000002">
    <property type="entry name" value="Phosphoglucomutase 5"/>
    <property type="match status" value="1"/>
</dbReference>
<dbReference type="Pfam" id="PF02878">
    <property type="entry name" value="PGM_PMM_I"/>
    <property type="match status" value="1"/>
</dbReference>
<dbReference type="Pfam" id="PF02879">
    <property type="entry name" value="PGM_PMM_II"/>
    <property type="match status" value="1"/>
</dbReference>
<dbReference type="Proteomes" id="UP000243807">
    <property type="component" value="Chromosome"/>
</dbReference>
<feature type="domain" description="Alpha-D-phosphohexomutase alpha/beta/alpha" evidence="13">
    <location>
        <begin position="13"/>
        <end position="152"/>
    </location>
</feature>
<dbReference type="InterPro" id="IPR005845">
    <property type="entry name" value="A-D-PHexomutase_a/b/a-II"/>
</dbReference>
<evidence type="ECO:0000256" key="8">
    <source>
        <dbReference type="ARBA" id="ARBA00022842"/>
    </source>
</evidence>
<dbReference type="STRING" id="1765967.BW247_05855"/>
<feature type="region of interest" description="Disordered" evidence="12">
    <location>
        <begin position="1"/>
        <end position="21"/>
    </location>
</feature>
<keyword evidence="10" id="KW-0119">Carbohydrate metabolism</keyword>
<feature type="compositionally biased region" description="Polar residues" evidence="12">
    <location>
        <begin position="1"/>
        <end position="16"/>
    </location>
</feature>
<dbReference type="InterPro" id="IPR005844">
    <property type="entry name" value="A-D-PHexomutase_a/b/a-I"/>
</dbReference>
<evidence type="ECO:0000256" key="1">
    <source>
        <dbReference type="ARBA" id="ARBA00000443"/>
    </source>
</evidence>
<dbReference type="InterPro" id="IPR005841">
    <property type="entry name" value="Alpha-D-phosphohexomutase_SF"/>
</dbReference>
<keyword evidence="6" id="KW-0597">Phosphoprotein</keyword>
<evidence type="ECO:0000256" key="11">
    <source>
        <dbReference type="RuleBase" id="RU004326"/>
    </source>
</evidence>
<comment type="similarity">
    <text evidence="3 11">Belongs to the phosphohexose mutase family.</text>
</comment>
<keyword evidence="8 11" id="KW-0460">Magnesium</keyword>
<dbReference type="AlphaFoldDB" id="A0A1P8UFT3"/>
<dbReference type="OrthoDB" id="9806956at2"/>
<evidence type="ECO:0000259" key="13">
    <source>
        <dbReference type="Pfam" id="PF02878"/>
    </source>
</evidence>
<evidence type="ECO:0000256" key="10">
    <source>
        <dbReference type="ARBA" id="ARBA00023277"/>
    </source>
</evidence>
<dbReference type="Gene3D" id="3.30.310.50">
    <property type="entry name" value="Alpha-D-phosphohexomutase, C-terminal domain"/>
    <property type="match status" value="1"/>
</dbReference>
<dbReference type="InterPro" id="IPR045244">
    <property type="entry name" value="PGM"/>
</dbReference>
<dbReference type="PANTHER" id="PTHR22573:SF2">
    <property type="entry name" value="PHOSPHOGLUCOMUTASE"/>
    <property type="match status" value="1"/>
</dbReference>
<gene>
    <name evidence="16" type="ORF">BW247_05855</name>
</gene>
<dbReference type="InterPro" id="IPR016066">
    <property type="entry name" value="A-D-PHexomutase_CS"/>
</dbReference>
<dbReference type="PANTHER" id="PTHR22573">
    <property type="entry name" value="PHOSPHOHEXOMUTASE FAMILY MEMBER"/>
    <property type="match status" value="1"/>
</dbReference>
<evidence type="ECO:0000313" key="16">
    <source>
        <dbReference type="EMBL" id="APZ42680.1"/>
    </source>
</evidence>
<comment type="cofactor">
    <cofactor evidence="2">
        <name>Mg(2+)</name>
        <dbReference type="ChEBI" id="CHEBI:18420"/>
    </cofactor>
</comment>
<keyword evidence="7 11" id="KW-0479">Metal-binding</keyword>
<dbReference type="Gene3D" id="3.40.120.10">
    <property type="entry name" value="Alpha-D-Glucose-1,6-Bisphosphate, subunit A, domain 3"/>
    <property type="match status" value="3"/>
</dbReference>
<evidence type="ECO:0000259" key="14">
    <source>
        <dbReference type="Pfam" id="PF02879"/>
    </source>
</evidence>
<evidence type="ECO:0000256" key="4">
    <source>
        <dbReference type="ARBA" id="ARBA00012728"/>
    </source>
</evidence>
<reference evidence="16 17" key="1">
    <citation type="submission" date="2017-01" db="EMBL/GenBank/DDBJ databases">
        <title>Draft sequence of Acidihalobacter ferrooxidans strain DSM 14175 (strain V8).</title>
        <authorList>
            <person name="Khaleque H.N."/>
            <person name="Ramsay J.P."/>
            <person name="Murphy R.J.T."/>
            <person name="Kaksonen A.H."/>
            <person name="Boxall N.J."/>
            <person name="Watkin E.L.J."/>
        </authorList>
    </citation>
    <scope>NUCLEOTIDE SEQUENCE [LARGE SCALE GENOMIC DNA]</scope>
    <source>
        <strain evidence="16 17">V8</strain>
    </source>
</reference>
<dbReference type="GO" id="GO:0005829">
    <property type="term" value="C:cytosol"/>
    <property type="evidence" value="ECO:0007669"/>
    <property type="project" value="TreeGrafter"/>
</dbReference>
<evidence type="ECO:0000259" key="15">
    <source>
        <dbReference type="Pfam" id="PF02880"/>
    </source>
</evidence>
<dbReference type="FunFam" id="3.40.120.10:FF:000004">
    <property type="entry name" value="Phosphoglucomutase 5"/>
    <property type="match status" value="1"/>
</dbReference>
<dbReference type="PRINTS" id="PR00509">
    <property type="entry name" value="PGMPMM"/>
</dbReference>
<evidence type="ECO:0000256" key="6">
    <source>
        <dbReference type="ARBA" id="ARBA00022553"/>
    </source>
</evidence>
<evidence type="ECO:0000256" key="5">
    <source>
        <dbReference type="ARBA" id="ARBA00022526"/>
    </source>
</evidence>
<dbReference type="EMBL" id="CP019434">
    <property type="protein sequence ID" value="APZ42680.1"/>
    <property type="molecule type" value="Genomic_DNA"/>
</dbReference>
<dbReference type="SUPFAM" id="SSF55957">
    <property type="entry name" value="Phosphoglucomutase, C-terminal domain"/>
    <property type="match status" value="1"/>
</dbReference>
<sequence length="543" mass="59379">MSQTVTTRPFQDQRPGTSGLRKPVSVFQQPHYLENFVQALFDCVAKDIVGATLVLGGDGRYHNREAIQTILRIAAANKVGHVVVGRGGIYSTPAVSAAIRKRHAAGGIILSASHNPGGPEGDFGIKYNSRNGGPAPESLTERIFSRSKEIDRYFIAEPQHIDIDRPGTYRLDTLNVEVIDPVEEYAQFMQRLFDFERIREMLQEGLRISFDAMHAVTGPYAKAIFEDLLGAPQGSVHNGIPLADFGGGHPDPNLTYAAALVAQMQAPDGPDFGAASDGDGDRNMILGKQFFVTPSDSLAVLAANATRVPGYKDGIVGVARSMPTSRAVDRVAAALDIPCFETPTGWKFFGNLLDADRITLCGEESFGTGSNHVREKDGLWAVLFWLNLLAVRKQSVADIVREHWREYGRDVYTRHDYENIDATAAHGLMNALRDRFDTLIGQVHAGLSVTAADDFAYDDPIDGSRTEHQGLRILFGNEARIIFRLSGTGTQGATLRVYIERQETRDTHIDADAQVLLRSLIEAADTIAGIRKHTGRNAPDVIT</sequence>
<protein>
    <recommendedName>
        <fullName evidence="4">phosphoglucomutase (alpha-D-glucose-1,6-bisphosphate-dependent)</fullName>
        <ecNumber evidence="4">5.4.2.2</ecNumber>
    </recommendedName>
</protein>